<dbReference type="EMBL" id="SBKQ01000005">
    <property type="protein sequence ID" value="RXR33149.1"/>
    <property type="molecule type" value="Genomic_DNA"/>
</dbReference>
<evidence type="ECO:0000313" key="1">
    <source>
        <dbReference type="EMBL" id="RXR33149.1"/>
    </source>
</evidence>
<dbReference type="Pfam" id="PF00581">
    <property type="entry name" value="Rhodanese"/>
    <property type="match status" value="1"/>
</dbReference>
<dbReference type="RefSeq" id="WP_129463994.1">
    <property type="nucleotide sequence ID" value="NZ_JACSXZ010000001.1"/>
</dbReference>
<accession>A0A4Q1KUQ3</accession>
<dbReference type="Proteomes" id="UP000289734">
    <property type="component" value="Unassembled WGS sequence"/>
</dbReference>
<dbReference type="SMART" id="SM00450">
    <property type="entry name" value="RHOD"/>
    <property type="match status" value="1"/>
</dbReference>
<gene>
    <name evidence="1" type="ORF">EQG68_06600</name>
</gene>
<dbReference type="InterPro" id="IPR050229">
    <property type="entry name" value="GlpE_sulfurtransferase"/>
</dbReference>
<comment type="caution">
    <text evidence="1">The sequence shown here is derived from an EMBL/GenBank/DDBJ whole genome shotgun (WGS) entry which is preliminary data.</text>
</comment>
<reference evidence="2" key="1">
    <citation type="submission" date="2019-01" db="EMBL/GenBank/DDBJ databases">
        <title>Cytophagaceae bacterium strain CAR-16.</title>
        <authorList>
            <person name="Chen W.-M."/>
        </authorList>
    </citation>
    <scope>NUCLEOTIDE SEQUENCE [LARGE SCALE GENOMIC DNA]</scope>
    <source>
        <strain evidence="2">ICH-30</strain>
    </source>
</reference>
<dbReference type="PROSITE" id="PS50206">
    <property type="entry name" value="RHODANESE_3"/>
    <property type="match status" value="1"/>
</dbReference>
<proteinExistence type="predicted"/>
<organism evidence="1 2">
    <name type="scientific">Flavobacterium piscinae</name>
    <dbReference type="NCBI Taxonomy" id="2506424"/>
    <lineage>
        <taxon>Bacteria</taxon>
        <taxon>Pseudomonadati</taxon>
        <taxon>Bacteroidota</taxon>
        <taxon>Flavobacteriia</taxon>
        <taxon>Flavobacteriales</taxon>
        <taxon>Flavobacteriaceae</taxon>
        <taxon>Flavobacterium</taxon>
    </lineage>
</organism>
<sequence length="102" mass="10912">MGLLSMLGIGGKSESVKEFMDKGAVIIDVRTVGEYREGHIKGSKNIPLDTIFSKTAEIKKLNKPVIVCCRSGMRSGQAASILKNSGVEVMNGGGWESLEGRL</sequence>
<dbReference type="OrthoDB" id="9800872at2"/>
<dbReference type="PANTHER" id="PTHR43031:SF17">
    <property type="entry name" value="SULFURTRANSFERASE YTWF-RELATED"/>
    <property type="match status" value="1"/>
</dbReference>
<dbReference type="AlphaFoldDB" id="A0A4Q1KUQ3"/>
<protein>
    <submittedName>
        <fullName evidence="1">Rhodanese-like domain-containing protein</fullName>
    </submittedName>
</protein>
<evidence type="ECO:0000313" key="2">
    <source>
        <dbReference type="Proteomes" id="UP000289734"/>
    </source>
</evidence>
<dbReference type="CDD" id="cd00158">
    <property type="entry name" value="RHOD"/>
    <property type="match status" value="1"/>
</dbReference>
<dbReference type="InterPro" id="IPR036873">
    <property type="entry name" value="Rhodanese-like_dom_sf"/>
</dbReference>
<dbReference type="PANTHER" id="PTHR43031">
    <property type="entry name" value="FAD-DEPENDENT OXIDOREDUCTASE"/>
    <property type="match status" value="1"/>
</dbReference>
<dbReference type="SUPFAM" id="SSF52821">
    <property type="entry name" value="Rhodanese/Cell cycle control phosphatase"/>
    <property type="match status" value="1"/>
</dbReference>
<keyword evidence="2" id="KW-1185">Reference proteome</keyword>
<dbReference type="Gene3D" id="3.40.250.10">
    <property type="entry name" value="Rhodanese-like domain"/>
    <property type="match status" value="1"/>
</dbReference>
<dbReference type="InterPro" id="IPR001763">
    <property type="entry name" value="Rhodanese-like_dom"/>
</dbReference>
<name>A0A4Q1KUQ3_9FLAO</name>